<keyword evidence="5" id="KW-0479">Metal-binding</keyword>
<feature type="domain" description="Bet v I/Major latex protein" evidence="10">
    <location>
        <begin position="1"/>
        <end position="155"/>
    </location>
</feature>
<dbReference type="GO" id="GO:0006952">
    <property type="term" value="P:defense response"/>
    <property type="evidence" value="ECO:0007669"/>
    <property type="project" value="UniProtKB-KW"/>
</dbReference>
<organism evidence="11 12">
    <name type="scientific">Lupinus luteus</name>
    <name type="common">European yellow lupine</name>
    <dbReference type="NCBI Taxonomy" id="3873"/>
    <lineage>
        <taxon>Eukaryota</taxon>
        <taxon>Viridiplantae</taxon>
        <taxon>Streptophyta</taxon>
        <taxon>Embryophyta</taxon>
        <taxon>Tracheophyta</taxon>
        <taxon>Spermatophyta</taxon>
        <taxon>Magnoliopsida</taxon>
        <taxon>eudicotyledons</taxon>
        <taxon>Gunneridae</taxon>
        <taxon>Pentapetalae</taxon>
        <taxon>rosids</taxon>
        <taxon>fabids</taxon>
        <taxon>Fabales</taxon>
        <taxon>Fabaceae</taxon>
        <taxon>Papilionoideae</taxon>
        <taxon>50 kb inversion clade</taxon>
        <taxon>genistoids sensu lato</taxon>
        <taxon>core genistoids</taxon>
        <taxon>Genisteae</taxon>
        <taxon>Lupinus</taxon>
    </lineage>
</organism>
<comment type="similarity">
    <text evidence="2">Belongs to the BetVI family.</text>
</comment>
<dbReference type="GO" id="GO:0005634">
    <property type="term" value="C:nucleus"/>
    <property type="evidence" value="ECO:0007669"/>
    <property type="project" value="TreeGrafter"/>
</dbReference>
<dbReference type="Proteomes" id="UP001497480">
    <property type="component" value="Unassembled WGS sequence"/>
</dbReference>
<dbReference type="FunFam" id="3.30.530.20:FF:000007">
    <property type="entry name" value="Major pollen allergen Bet v 1-A"/>
    <property type="match status" value="1"/>
</dbReference>
<dbReference type="PANTHER" id="PTHR31213">
    <property type="entry name" value="OS08G0374000 PROTEIN-RELATED"/>
    <property type="match status" value="1"/>
</dbReference>
<evidence type="ECO:0000256" key="6">
    <source>
        <dbReference type="ARBA" id="ARBA00022801"/>
    </source>
</evidence>
<dbReference type="GO" id="GO:0046872">
    <property type="term" value="F:metal ion binding"/>
    <property type="evidence" value="ECO:0007669"/>
    <property type="project" value="UniProtKB-KW"/>
</dbReference>
<keyword evidence="3" id="KW-0963">Cytoplasm</keyword>
<keyword evidence="12" id="KW-1185">Reference proteome</keyword>
<keyword evidence="9" id="KW-0568">Pathogenesis-related protein</keyword>
<dbReference type="InterPro" id="IPR000916">
    <property type="entry name" value="Bet_v_I/MLP"/>
</dbReference>
<evidence type="ECO:0000256" key="9">
    <source>
        <dbReference type="ARBA" id="ARBA00023265"/>
    </source>
</evidence>
<evidence type="ECO:0000313" key="11">
    <source>
        <dbReference type="EMBL" id="CAL0330182.1"/>
    </source>
</evidence>
<dbReference type="InterPro" id="IPR050279">
    <property type="entry name" value="Plant_def-hormone_signal"/>
</dbReference>
<keyword evidence="8" id="KW-0106">Calcium</keyword>
<evidence type="ECO:0000256" key="2">
    <source>
        <dbReference type="ARBA" id="ARBA00009744"/>
    </source>
</evidence>
<accession>A0AAV1Y867</accession>
<dbReference type="PRINTS" id="PR00634">
    <property type="entry name" value="BETALLERGEN"/>
</dbReference>
<reference evidence="11 12" key="1">
    <citation type="submission" date="2024-03" db="EMBL/GenBank/DDBJ databases">
        <authorList>
            <person name="Martinez-Hernandez J."/>
        </authorList>
    </citation>
    <scope>NUCLEOTIDE SEQUENCE [LARGE SCALE GENOMIC DNA]</scope>
</reference>
<evidence type="ECO:0000256" key="7">
    <source>
        <dbReference type="ARBA" id="ARBA00022821"/>
    </source>
</evidence>
<gene>
    <name evidence="11" type="ORF">LLUT_LOCUS31242</name>
</gene>
<keyword evidence="4" id="KW-0540">Nuclease</keyword>
<keyword evidence="6" id="KW-0378">Hydrolase</keyword>
<dbReference type="CDD" id="cd07816">
    <property type="entry name" value="Bet_v1-like"/>
    <property type="match status" value="1"/>
</dbReference>
<dbReference type="PANTHER" id="PTHR31213:SF55">
    <property type="entry name" value="STRESS-INDUCED PROTEIN SAM22"/>
    <property type="match status" value="1"/>
</dbReference>
<dbReference type="InterPro" id="IPR024949">
    <property type="entry name" value="Bet_v_I_allergen"/>
</dbReference>
<evidence type="ECO:0000256" key="4">
    <source>
        <dbReference type="ARBA" id="ARBA00022722"/>
    </source>
</evidence>
<evidence type="ECO:0000259" key="10">
    <source>
        <dbReference type="Pfam" id="PF00407"/>
    </source>
</evidence>
<evidence type="ECO:0000256" key="8">
    <source>
        <dbReference type="ARBA" id="ARBA00022837"/>
    </source>
</evidence>
<evidence type="ECO:0000256" key="5">
    <source>
        <dbReference type="ARBA" id="ARBA00022723"/>
    </source>
</evidence>
<evidence type="ECO:0000256" key="3">
    <source>
        <dbReference type="ARBA" id="ARBA00022490"/>
    </source>
</evidence>
<dbReference type="GO" id="GO:0004864">
    <property type="term" value="F:protein phosphatase inhibitor activity"/>
    <property type="evidence" value="ECO:0007669"/>
    <property type="project" value="InterPro"/>
</dbReference>
<name>A0AAV1Y867_LUPLU</name>
<dbReference type="EMBL" id="CAXHTB010000022">
    <property type="protein sequence ID" value="CAL0330182.1"/>
    <property type="molecule type" value="Genomic_DNA"/>
</dbReference>
<dbReference type="GO" id="GO:0004518">
    <property type="term" value="F:nuclease activity"/>
    <property type="evidence" value="ECO:0007669"/>
    <property type="project" value="UniProtKB-KW"/>
</dbReference>
<dbReference type="Gene3D" id="3.30.530.20">
    <property type="match status" value="1"/>
</dbReference>
<dbReference type="GO" id="GO:0016787">
    <property type="term" value="F:hydrolase activity"/>
    <property type="evidence" value="ECO:0007669"/>
    <property type="project" value="UniProtKB-KW"/>
</dbReference>
<protein>
    <recommendedName>
        <fullName evidence="10">Bet v I/Major latex protein domain-containing protein</fullName>
    </recommendedName>
</protein>
<dbReference type="GO" id="GO:0005829">
    <property type="term" value="C:cytosol"/>
    <property type="evidence" value="ECO:0007669"/>
    <property type="project" value="UniProtKB-SubCell"/>
</dbReference>
<dbReference type="Pfam" id="PF00407">
    <property type="entry name" value="Bet_v_1"/>
    <property type="match status" value="1"/>
</dbReference>
<comment type="subcellular location">
    <subcellularLocation>
        <location evidence="1">Cytoplasm</location>
        <location evidence="1">Cytosol</location>
    </subcellularLocation>
</comment>
<dbReference type="AlphaFoldDB" id="A0AAV1Y867"/>
<dbReference type="GO" id="GO:0010427">
    <property type="term" value="F:abscisic acid binding"/>
    <property type="evidence" value="ECO:0007669"/>
    <property type="project" value="InterPro"/>
</dbReference>
<sequence length="160" mass="17285">MGVLTIETESTASVAPAKLYKAFVTDFDNLTPKAIEAIQSIEIVEGNGGPGTIKKINVVIGGESKYVLHKVDVIDEANFVYNYSVVEGYELPESVEKISVEIRLVEGPNGGSIAKVTSKVEYKGDVQPSDEERAKATAQARGDTIFQALEKYLAANPDYN</sequence>
<proteinExistence type="inferred from homology"/>
<keyword evidence="7" id="KW-0611">Plant defense</keyword>
<dbReference type="InterPro" id="IPR023393">
    <property type="entry name" value="START-like_dom_sf"/>
</dbReference>
<evidence type="ECO:0000313" key="12">
    <source>
        <dbReference type="Proteomes" id="UP001497480"/>
    </source>
</evidence>
<dbReference type="SUPFAM" id="SSF55961">
    <property type="entry name" value="Bet v1-like"/>
    <property type="match status" value="1"/>
</dbReference>
<dbReference type="GO" id="GO:0009738">
    <property type="term" value="P:abscisic acid-activated signaling pathway"/>
    <property type="evidence" value="ECO:0007669"/>
    <property type="project" value="InterPro"/>
</dbReference>
<dbReference type="GO" id="GO:0038023">
    <property type="term" value="F:signaling receptor activity"/>
    <property type="evidence" value="ECO:0007669"/>
    <property type="project" value="InterPro"/>
</dbReference>
<evidence type="ECO:0000256" key="1">
    <source>
        <dbReference type="ARBA" id="ARBA00004514"/>
    </source>
</evidence>
<comment type="caution">
    <text evidence="11">The sequence shown here is derived from an EMBL/GenBank/DDBJ whole genome shotgun (WGS) entry which is preliminary data.</text>
</comment>